<dbReference type="Proteomes" id="UP000469185">
    <property type="component" value="Unassembled WGS sequence"/>
</dbReference>
<keyword evidence="3" id="KW-1185">Reference proteome</keyword>
<proteinExistence type="predicted"/>
<evidence type="ECO:0000256" key="1">
    <source>
        <dbReference type="SAM" id="MobiDB-lite"/>
    </source>
</evidence>
<dbReference type="AlphaFoldDB" id="A0A6N9YL79"/>
<gene>
    <name evidence="2" type="ORF">G1H11_10950</name>
</gene>
<dbReference type="EMBL" id="JAAGOB010000005">
    <property type="protein sequence ID" value="NED95831.1"/>
    <property type="molecule type" value="Genomic_DNA"/>
</dbReference>
<dbReference type="RefSeq" id="WP_163818601.1">
    <property type="nucleotide sequence ID" value="NZ_JAAGOB010000005.1"/>
</dbReference>
<reference evidence="2 3" key="1">
    <citation type="submission" date="2020-02" db="EMBL/GenBank/DDBJ databases">
        <authorList>
            <person name="Li X.-J."/>
            <person name="Feng X.-M."/>
        </authorList>
    </citation>
    <scope>NUCLEOTIDE SEQUENCE [LARGE SCALE GENOMIC DNA]</scope>
    <source>
        <strain evidence="2 3">CGMCC 4.7225</strain>
    </source>
</reference>
<organism evidence="2 3">
    <name type="scientific">Phytoactinopolyspora alkaliphila</name>
    <dbReference type="NCBI Taxonomy" id="1783498"/>
    <lineage>
        <taxon>Bacteria</taxon>
        <taxon>Bacillati</taxon>
        <taxon>Actinomycetota</taxon>
        <taxon>Actinomycetes</taxon>
        <taxon>Jiangellales</taxon>
        <taxon>Jiangellaceae</taxon>
        <taxon>Phytoactinopolyspora</taxon>
    </lineage>
</organism>
<evidence type="ECO:0000313" key="2">
    <source>
        <dbReference type="EMBL" id="NED95831.1"/>
    </source>
</evidence>
<accession>A0A6N9YL79</accession>
<name>A0A6N9YL79_9ACTN</name>
<comment type="caution">
    <text evidence="2">The sequence shown here is derived from an EMBL/GenBank/DDBJ whole genome shotgun (WGS) entry which is preliminary data.</text>
</comment>
<evidence type="ECO:0000313" key="3">
    <source>
        <dbReference type="Proteomes" id="UP000469185"/>
    </source>
</evidence>
<feature type="region of interest" description="Disordered" evidence="1">
    <location>
        <begin position="128"/>
        <end position="151"/>
    </location>
</feature>
<protein>
    <submittedName>
        <fullName evidence="2">Uncharacterized protein</fullName>
    </submittedName>
</protein>
<sequence length="151" mass="15945">MAALSVLSAATLCACSLTESALDEATSSARWSASSLQANLSDVAPRGHAEIKDHIERHNRADQSIRYGDYLEINPKTGAVDAVVPSRTQTGGGLFAEDETVVLCVTFLINLAAGEVSIVDTACPDEIRDPGYDNPGEYDVGSATEVTLEDE</sequence>